<dbReference type="InterPro" id="IPR000801">
    <property type="entry name" value="Esterase-like"/>
</dbReference>
<comment type="similarity">
    <text evidence="1">Belongs to the esterase D family.</text>
</comment>
<dbReference type="HOGENOM" id="CLU_039834_0_2_0"/>
<name>A0A081BZA3_VECG1</name>
<dbReference type="Pfam" id="PF00756">
    <property type="entry name" value="Esterase"/>
    <property type="match status" value="1"/>
</dbReference>
<dbReference type="STRING" id="1499967.U27_04625"/>
<dbReference type="AlphaFoldDB" id="A0A081BZA3"/>
<dbReference type="SUPFAM" id="SSF53474">
    <property type="entry name" value="alpha/beta-Hydrolases"/>
    <property type="match status" value="1"/>
</dbReference>
<accession>A0A081BZA3</accession>
<reference evidence="3" key="1">
    <citation type="journal article" date="2015" name="PeerJ">
        <title>First genomic representation of candidate bacterial phylum KSB3 points to enhanced environmental sensing as a trigger of wastewater bulking.</title>
        <authorList>
            <person name="Sekiguchi Y."/>
            <person name="Ohashi A."/>
            <person name="Parks D.H."/>
            <person name="Yamauchi T."/>
            <person name="Tyson G.W."/>
            <person name="Hugenholtz P."/>
        </authorList>
    </citation>
    <scope>NUCLEOTIDE SEQUENCE [LARGE SCALE GENOMIC DNA]</scope>
</reference>
<dbReference type="EMBL" id="DF820466">
    <property type="protein sequence ID" value="GAK57658.1"/>
    <property type="molecule type" value="Genomic_DNA"/>
</dbReference>
<dbReference type="PANTHER" id="PTHR40841">
    <property type="entry name" value="SIDEROPHORE TRIACETYLFUSARININE C ESTERASE"/>
    <property type="match status" value="1"/>
</dbReference>
<evidence type="ECO:0000256" key="2">
    <source>
        <dbReference type="ARBA" id="ARBA00022801"/>
    </source>
</evidence>
<gene>
    <name evidence="3" type="ORF">U27_04625</name>
</gene>
<dbReference type="eggNOG" id="COG2819">
    <property type="taxonomic scope" value="Bacteria"/>
</dbReference>
<keyword evidence="2" id="KW-0378">Hydrolase</keyword>
<dbReference type="Proteomes" id="UP000030661">
    <property type="component" value="Unassembled WGS sequence"/>
</dbReference>
<dbReference type="InterPro" id="IPR029058">
    <property type="entry name" value="AB_hydrolase_fold"/>
</dbReference>
<proteinExistence type="inferred from homology"/>
<dbReference type="InterPro" id="IPR052558">
    <property type="entry name" value="Siderophore_Hydrolase_D"/>
</dbReference>
<sequence>MKTEVLQRISTLQEGTQGWTFTSQQVDDVFTIRVALPASYERSEQSYPVLYVLDGDRSFGLAASTIAYINLGSNFGMGKQIPEMIVVGIGYERGVIPWLFTRVRDFTPTVDPTFNYNNPNFRIPVSGKAEAFLSCLREELMPALKSQYRIDPALSMVASHSMAGLFALYAMLQPEQLFQKYLAVCPFVGWDNNILFELEERYARAHQELQVEVFFAITGHEPTPPYREEVQAFFERLQQRQYRNFRCHLALYLEDNHFSVWSKAFIDGLVYLFK</sequence>
<dbReference type="PANTHER" id="PTHR40841:SF2">
    <property type="entry name" value="SIDEROPHORE-DEGRADING ESTERASE (EUROFUNG)"/>
    <property type="match status" value="1"/>
</dbReference>
<dbReference type="Gene3D" id="3.40.50.1820">
    <property type="entry name" value="alpha/beta hydrolase"/>
    <property type="match status" value="1"/>
</dbReference>
<organism evidence="3">
    <name type="scientific">Vecturithrix granuli</name>
    <dbReference type="NCBI Taxonomy" id="1499967"/>
    <lineage>
        <taxon>Bacteria</taxon>
        <taxon>Candidatus Moduliflexota</taxon>
        <taxon>Candidatus Vecturitrichia</taxon>
        <taxon>Candidatus Vecturitrichales</taxon>
        <taxon>Candidatus Vecturitrichaceae</taxon>
        <taxon>Candidatus Vecturithrix</taxon>
    </lineage>
</organism>
<evidence type="ECO:0000256" key="1">
    <source>
        <dbReference type="ARBA" id="ARBA00005622"/>
    </source>
</evidence>
<protein>
    <submittedName>
        <fullName evidence="3">Putative esterase</fullName>
    </submittedName>
</protein>
<dbReference type="GO" id="GO:0016788">
    <property type="term" value="F:hydrolase activity, acting on ester bonds"/>
    <property type="evidence" value="ECO:0007669"/>
    <property type="project" value="TreeGrafter"/>
</dbReference>
<keyword evidence="4" id="KW-1185">Reference proteome</keyword>
<evidence type="ECO:0000313" key="3">
    <source>
        <dbReference type="EMBL" id="GAK57658.1"/>
    </source>
</evidence>
<evidence type="ECO:0000313" key="4">
    <source>
        <dbReference type="Proteomes" id="UP000030661"/>
    </source>
</evidence>